<name>A0AAX0VHA0_MICLU</name>
<dbReference type="GO" id="GO:0015035">
    <property type="term" value="F:protein-disulfide reductase activity"/>
    <property type="evidence" value="ECO:0007669"/>
    <property type="project" value="TreeGrafter"/>
</dbReference>
<dbReference type="PANTHER" id="PTHR45663">
    <property type="entry name" value="GEO12009P1"/>
    <property type="match status" value="1"/>
</dbReference>
<dbReference type="SUPFAM" id="SSF52833">
    <property type="entry name" value="Thioredoxin-like"/>
    <property type="match status" value="1"/>
</dbReference>
<dbReference type="EMBL" id="PKJT01000024">
    <property type="protein sequence ID" value="PKZ78690.1"/>
    <property type="molecule type" value="Genomic_DNA"/>
</dbReference>
<feature type="domain" description="Thioredoxin" evidence="2">
    <location>
        <begin position="1"/>
        <end position="105"/>
    </location>
</feature>
<sequence length="127" mass="13926">MATIEVTDENFQEVTGRDGIVILDFWATWCGACRAFAPVYEAASEEHPDIVFGKVDTEAAAQLSSEIGIRALPTVAVYRDSIRVFIQAGALPKPALEDLIAQVRGLDMEQVRAELDNHQHEPGHVHA</sequence>
<dbReference type="Gene3D" id="3.40.30.10">
    <property type="entry name" value="Glutaredoxin"/>
    <property type="match status" value="1"/>
</dbReference>
<dbReference type="InterPro" id="IPR013766">
    <property type="entry name" value="Thioredoxin_domain"/>
</dbReference>
<evidence type="ECO:0000259" key="2">
    <source>
        <dbReference type="PROSITE" id="PS51352"/>
    </source>
</evidence>
<organism evidence="3 4">
    <name type="scientific">Micrococcus luteus</name>
    <name type="common">Micrococcus lysodeikticus</name>
    <dbReference type="NCBI Taxonomy" id="1270"/>
    <lineage>
        <taxon>Bacteria</taxon>
        <taxon>Bacillati</taxon>
        <taxon>Actinomycetota</taxon>
        <taxon>Actinomycetes</taxon>
        <taxon>Micrococcales</taxon>
        <taxon>Micrococcaceae</taxon>
        <taxon>Micrococcus</taxon>
    </lineage>
</organism>
<dbReference type="PANTHER" id="PTHR45663:SF40">
    <property type="entry name" value="THIOREDOXIN 2"/>
    <property type="match status" value="1"/>
</dbReference>
<dbReference type="Pfam" id="PF00085">
    <property type="entry name" value="Thioredoxin"/>
    <property type="match status" value="1"/>
</dbReference>
<dbReference type="Proteomes" id="UP000234847">
    <property type="component" value="Unassembled WGS sequence"/>
</dbReference>
<dbReference type="AlphaFoldDB" id="A0AAX0VHA0"/>
<evidence type="ECO:0000313" key="4">
    <source>
        <dbReference type="Proteomes" id="UP000234847"/>
    </source>
</evidence>
<comment type="caution">
    <text evidence="3">The sequence shown here is derived from an EMBL/GenBank/DDBJ whole genome shotgun (WGS) entry which is preliminary data.</text>
</comment>
<keyword evidence="1" id="KW-1015">Disulfide bond</keyword>
<accession>A0AAX0VHA0</accession>
<dbReference type="PROSITE" id="PS00194">
    <property type="entry name" value="THIOREDOXIN_1"/>
    <property type="match status" value="1"/>
</dbReference>
<reference evidence="3 4" key="1">
    <citation type="submission" date="2017-12" db="EMBL/GenBank/DDBJ databases">
        <title>Phylogenetic diversity of female urinary microbiome.</title>
        <authorList>
            <person name="Thomas-White K."/>
            <person name="Wolfe A.J."/>
        </authorList>
    </citation>
    <scope>NUCLEOTIDE SEQUENCE [LARGE SCALE GENOMIC DNA]</scope>
    <source>
        <strain evidence="3 4">UMB0038</strain>
    </source>
</reference>
<dbReference type="InterPro" id="IPR036249">
    <property type="entry name" value="Thioredoxin-like_sf"/>
</dbReference>
<evidence type="ECO:0000313" key="3">
    <source>
        <dbReference type="EMBL" id="PKZ78690.1"/>
    </source>
</evidence>
<dbReference type="InterPro" id="IPR017937">
    <property type="entry name" value="Thioredoxin_CS"/>
</dbReference>
<evidence type="ECO:0000256" key="1">
    <source>
        <dbReference type="ARBA" id="ARBA00023157"/>
    </source>
</evidence>
<protein>
    <submittedName>
        <fullName evidence="3">Thiol reductase thioredoxin</fullName>
    </submittedName>
</protein>
<dbReference type="CDD" id="cd02947">
    <property type="entry name" value="TRX_family"/>
    <property type="match status" value="1"/>
</dbReference>
<dbReference type="PRINTS" id="PR00421">
    <property type="entry name" value="THIOREDOXIN"/>
</dbReference>
<dbReference type="RefSeq" id="WP_101966233.1">
    <property type="nucleotide sequence ID" value="NZ_JACLBR010000149.1"/>
</dbReference>
<dbReference type="GO" id="GO:0005829">
    <property type="term" value="C:cytosol"/>
    <property type="evidence" value="ECO:0007669"/>
    <property type="project" value="TreeGrafter"/>
</dbReference>
<dbReference type="PROSITE" id="PS51352">
    <property type="entry name" value="THIOREDOXIN_2"/>
    <property type="match status" value="1"/>
</dbReference>
<gene>
    <name evidence="3" type="ORF">CYJ95_12135</name>
</gene>
<proteinExistence type="predicted"/>